<proteinExistence type="predicted"/>
<reference evidence="1" key="1">
    <citation type="submission" date="2013-04" db="EMBL/GenBank/DDBJ databases">
        <title>The genome sequencing project of 58 acetic acid bacteria.</title>
        <authorList>
            <person name="Okamoto-Kainuma A."/>
            <person name="Ishikawa M."/>
            <person name="Umino S."/>
            <person name="Koizumi Y."/>
            <person name="Shiwa Y."/>
            <person name="Yoshikawa H."/>
            <person name="Matsutani M."/>
            <person name="Matsushita K."/>
        </authorList>
    </citation>
    <scope>NUCLEOTIDE SEQUENCE</scope>
    <source>
        <strain evidence="1">NRIC 0521</strain>
    </source>
</reference>
<protein>
    <recommendedName>
        <fullName evidence="3">Adenine methyltransferase</fullName>
    </recommendedName>
</protein>
<dbReference type="InterPro" id="IPR008593">
    <property type="entry name" value="Dam_MeTrfase"/>
</dbReference>
<evidence type="ECO:0000313" key="1">
    <source>
        <dbReference type="EMBL" id="GBQ68106.1"/>
    </source>
</evidence>
<accession>A0ABQ0PGY2</accession>
<dbReference type="EMBL" id="BAQJ01000033">
    <property type="protein sequence ID" value="GBQ68106.1"/>
    <property type="molecule type" value="Genomic_DNA"/>
</dbReference>
<keyword evidence="2" id="KW-1185">Reference proteome</keyword>
<evidence type="ECO:0008006" key="3">
    <source>
        <dbReference type="Google" id="ProtNLM"/>
    </source>
</evidence>
<evidence type="ECO:0000313" key="2">
    <source>
        <dbReference type="Proteomes" id="UP001061452"/>
    </source>
</evidence>
<dbReference type="RefSeq" id="WP_048883391.1">
    <property type="nucleotide sequence ID" value="NZ_BAQJ01000033.1"/>
</dbReference>
<name>A0ABQ0PGY2_9PROT</name>
<sequence>MTKPHHAAPGQSDEWFTPPEVFDALGVTFDLDVAQPETGRAFLSVPCRRFLTVSNDGLTAPWDGFVWMNPPFGGRNGVVPWLRRFMDHGNGIACVNALTSSGWFHDFAPQADALLFPRGKTKFIRPDGTRGNSPGNGVVLIGMGSQAVNALLNAQKGGLGMVTRIAERVAA</sequence>
<organism evidence="1 2">
    <name type="scientific">Komagataeibacter intermedius NRIC 0521</name>
    <dbReference type="NCBI Taxonomy" id="1307934"/>
    <lineage>
        <taxon>Bacteria</taxon>
        <taxon>Pseudomonadati</taxon>
        <taxon>Pseudomonadota</taxon>
        <taxon>Alphaproteobacteria</taxon>
        <taxon>Acetobacterales</taxon>
        <taxon>Acetobacteraceae</taxon>
        <taxon>Komagataeibacter</taxon>
    </lineage>
</organism>
<dbReference type="Pfam" id="PF05869">
    <property type="entry name" value="Dam"/>
    <property type="match status" value="1"/>
</dbReference>
<dbReference type="Proteomes" id="UP001061452">
    <property type="component" value="Unassembled WGS sequence"/>
</dbReference>
<comment type="caution">
    <text evidence="1">The sequence shown here is derived from an EMBL/GenBank/DDBJ whole genome shotgun (WGS) entry which is preliminary data.</text>
</comment>
<gene>
    <name evidence="1" type="ORF">AA0521_1156</name>
</gene>